<name>A0A9X9INC8_BACFG</name>
<dbReference type="Proteomes" id="UP001058403">
    <property type="component" value="Chromosome"/>
</dbReference>
<evidence type="ECO:0000256" key="1">
    <source>
        <dbReference type="SAM" id="Phobius"/>
    </source>
</evidence>
<organism evidence="2 3">
    <name type="scientific">Bacteroides fragilis</name>
    <dbReference type="NCBI Taxonomy" id="817"/>
    <lineage>
        <taxon>Bacteria</taxon>
        <taxon>Pseudomonadati</taxon>
        <taxon>Bacteroidota</taxon>
        <taxon>Bacteroidia</taxon>
        <taxon>Bacteroidales</taxon>
        <taxon>Bacteroidaceae</taxon>
        <taxon>Bacteroides</taxon>
    </lineage>
</organism>
<dbReference type="AlphaFoldDB" id="A0A9X9INC8"/>
<proteinExistence type="predicted"/>
<reference evidence="2" key="1">
    <citation type="submission" date="2022-08" db="EMBL/GenBank/DDBJ databases">
        <title>Genome Sequencing of Bacteroides fragilis Group Isolates with Nanopore Technology.</title>
        <authorList>
            <person name="Tisza M.J."/>
            <person name="Smith D."/>
            <person name="Dekker J.P."/>
        </authorList>
    </citation>
    <scope>NUCLEOTIDE SEQUENCE</scope>
    <source>
        <strain evidence="2">BFG-49</strain>
    </source>
</reference>
<evidence type="ECO:0000313" key="2">
    <source>
        <dbReference type="EMBL" id="UVO90043.1"/>
    </source>
</evidence>
<accession>A0A9X9INC8</accession>
<keyword evidence="1" id="KW-0812">Transmembrane</keyword>
<feature type="transmembrane region" description="Helical" evidence="1">
    <location>
        <begin position="31"/>
        <end position="50"/>
    </location>
</feature>
<dbReference type="RefSeq" id="WP_005817501.1">
    <property type="nucleotide sequence ID" value="NZ_CAXSVT010000002.1"/>
</dbReference>
<dbReference type="EMBL" id="CP103070">
    <property type="protein sequence ID" value="UVO90043.1"/>
    <property type="molecule type" value="Genomic_DNA"/>
</dbReference>
<gene>
    <name evidence="2" type="ORF">NXW39_00105</name>
</gene>
<sequence>MQHLTPFQVLHSEFAIGQRTAEGYMRQVLPLLLNLNVAVVAVRYITLFSVKI</sequence>
<keyword evidence="1" id="KW-0472">Membrane</keyword>
<keyword evidence="1" id="KW-1133">Transmembrane helix</keyword>
<evidence type="ECO:0000313" key="3">
    <source>
        <dbReference type="Proteomes" id="UP001058403"/>
    </source>
</evidence>
<protein>
    <submittedName>
        <fullName evidence="2">Uncharacterized protein</fullName>
    </submittedName>
</protein>